<accession>A0A501XEQ5</accession>
<evidence type="ECO:0000256" key="1">
    <source>
        <dbReference type="SAM" id="SignalP"/>
    </source>
</evidence>
<dbReference type="Proteomes" id="UP000319897">
    <property type="component" value="Unassembled WGS sequence"/>
</dbReference>
<keyword evidence="3" id="KW-1185">Reference proteome</keyword>
<dbReference type="RefSeq" id="WP_140929150.1">
    <property type="nucleotide sequence ID" value="NZ_VFSU01000032.1"/>
</dbReference>
<dbReference type="EMBL" id="VFSU01000032">
    <property type="protein sequence ID" value="TPE59015.1"/>
    <property type="molecule type" value="Genomic_DNA"/>
</dbReference>
<evidence type="ECO:0000313" key="3">
    <source>
        <dbReference type="Proteomes" id="UP000319897"/>
    </source>
</evidence>
<feature type="signal peptide" evidence="1">
    <location>
        <begin position="1"/>
        <end position="18"/>
    </location>
</feature>
<reference evidence="2 3" key="1">
    <citation type="submission" date="2019-06" db="EMBL/GenBank/DDBJ databases">
        <authorList>
            <person name="Lee I."/>
            <person name="Jang G.I."/>
            <person name="Hwang C.Y."/>
        </authorList>
    </citation>
    <scope>NUCLEOTIDE SEQUENCE [LARGE SCALE GENOMIC DNA]</scope>
    <source>
        <strain evidence="2 3">PAMC 28131</strain>
    </source>
</reference>
<name>A0A501XEQ5_9SPHN</name>
<evidence type="ECO:0000313" key="2">
    <source>
        <dbReference type="EMBL" id="TPE59015.1"/>
    </source>
</evidence>
<proteinExistence type="predicted"/>
<protein>
    <recommendedName>
        <fullName evidence="4">Flagella basal body P-ring formation protein FlgA C-terminal domain-containing protein</fullName>
    </recommendedName>
</protein>
<comment type="caution">
    <text evidence="2">The sequence shown here is derived from an EMBL/GenBank/DDBJ whole genome shotgun (WGS) entry which is preliminary data.</text>
</comment>
<dbReference type="AlphaFoldDB" id="A0A501XEQ5"/>
<sequence>MRRKLLIGLLLAAAPAKAETLQQAAEAFAGASLSIDPRLASRSCPGGHRFNWASSGAAVVARCGPNNPALVLPLQAQRTAAQQPTLRRGDRISADIAGEGFRIQLDAVAERVERDGRVLLRNARSGRTIAAVLDQDGRLRLGDDLNNR</sequence>
<keyword evidence="1" id="KW-0732">Signal</keyword>
<feature type="chain" id="PRO_5021344139" description="Flagella basal body P-ring formation protein FlgA C-terminal domain-containing protein" evidence="1">
    <location>
        <begin position="19"/>
        <end position="148"/>
    </location>
</feature>
<evidence type="ECO:0008006" key="4">
    <source>
        <dbReference type="Google" id="ProtNLM"/>
    </source>
</evidence>
<organism evidence="2 3">
    <name type="scientific">Sandaracinobacter neustonicus</name>
    <dbReference type="NCBI Taxonomy" id="1715348"/>
    <lineage>
        <taxon>Bacteria</taxon>
        <taxon>Pseudomonadati</taxon>
        <taxon>Pseudomonadota</taxon>
        <taxon>Alphaproteobacteria</taxon>
        <taxon>Sphingomonadales</taxon>
        <taxon>Sphingosinicellaceae</taxon>
        <taxon>Sandaracinobacter</taxon>
    </lineage>
</organism>
<gene>
    <name evidence="2" type="ORF">FJQ54_14530</name>
</gene>